<dbReference type="RefSeq" id="WP_344661398.1">
    <property type="nucleotide sequence ID" value="NZ_BAAAQM010000053.1"/>
</dbReference>
<proteinExistence type="predicted"/>
<dbReference type="SUPFAM" id="SSF53597">
    <property type="entry name" value="Dihydrofolate reductase-like"/>
    <property type="match status" value="1"/>
</dbReference>
<sequence length="194" mass="21440">MRNLVIVEFLTVDGVMQGLGSPDEDTEGGFTHGGWGLPYTPAIHEAMPQKPSNTTAFLFGRKTYEKLAGFWPTRPDTDPMAAQLNRSPKYVATRTLRTFDWQRTQALEGELAEAVSKLKAEGEGDIVILGSGVLVQQLLRLDLVDELRLFLHPLLLGTGKRLFSDLPDPRRLKLTSSTATSLGTALLTYEVMHD</sequence>
<feature type="domain" description="Bacterial bifunctional deaminase-reductase C-terminal" evidence="1">
    <location>
        <begin position="6"/>
        <end position="184"/>
    </location>
</feature>
<dbReference type="EMBL" id="BAAAQM010000053">
    <property type="protein sequence ID" value="GAA1994952.1"/>
    <property type="molecule type" value="Genomic_DNA"/>
</dbReference>
<dbReference type="Gene3D" id="3.40.430.10">
    <property type="entry name" value="Dihydrofolate Reductase, subunit A"/>
    <property type="match status" value="1"/>
</dbReference>
<dbReference type="PANTHER" id="PTHR38011">
    <property type="entry name" value="DIHYDROFOLATE REDUCTASE FAMILY PROTEIN (AFU_ORTHOLOGUE AFUA_8G06820)"/>
    <property type="match status" value="1"/>
</dbReference>
<dbReference type="InterPro" id="IPR050765">
    <property type="entry name" value="Riboflavin_Biosynth_HTPR"/>
</dbReference>
<keyword evidence="3" id="KW-1185">Reference proteome</keyword>
<organism evidence="2 3">
    <name type="scientific">Catenulispora subtropica</name>
    <dbReference type="NCBI Taxonomy" id="450798"/>
    <lineage>
        <taxon>Bacteria</taxon>
        <taxon>Bacillati</taxon>
        <taxon>Actinomycetota</taxon>
        <taxon>Actinomycetes</taxon>
        <taxon>Catenulisporales</taxon>
        <taxon>Catenulisporaceae</taxon>
        <taxon>Catenulispora</taxon>
    </lineage>
</organism>
<dbReference type="PANTHER" id="PTHR38011:SF2">
    <property type="entry name" value="BIFUNCTIONAL DEAMINASE-REDUCTASE DOMAIN PROTEIN"/>
    <property type="match status" value="1"/>
</dbReference>
<accession>A0ABN2SYQ5</accession>
<evidence type="ECO:0000259" key="1">
    <source>
        <dbReference type="Pfam" id="PF01872"/>
    </source>
</evidence>
<dbReference type="Pfam" id="PF01872">
    <property type="entry name" value="RibD_C"/>
    <property type="match status" value="1"/>
</dbReference>
<evidence type="ECO:0000313" key="3">
    <source>
        <dbReference type="Proteomes" id="UP001499854"/>
    </source>
</evidence>
<comment type="caution">
    <text evidence="2">The sequence shown here is derived from an EMBL/GenBank/DDBJ whole genome shotgun (WGS) entry which is preliminary data.</text>
</comment>
<dbReference type="InterPro" id="IPR002734">
    <property type="entry name" value="RibDG_C"/>
</dbReference>
<reference evidence="2 3" key="1">
    <citation type="journal article" date="2019" name="Int. J. Syst. Evol. Microbiol.">
        <title>The Global Catalogue of Microorganisms (GCM) 10K type strain sequencing project: providing services to taxonomists for standard genome sequencing and annotation.</title>
        <authorList>
            <consortium name="The Broad Institute Genomics Platform"/>
            <consortium name="The Broad Institute Genome Sequencing Center for Infectious Disease"/>
            <person name="Wu L."/>
            <person name="Ma J."/>
        </authorList>
    </citation>
    <scope>NUCLEOTIDE SEQUENCE [LARGE SCALE GENOMIC DNA]</scope>
    <source>
        <strain evidence="2 3">JCM 16013</strain>
    </source>
</reference>
<gene>
    <name evidence="2" type="ORF">GCM10009838_69340</name>
</gene>
<dbReference type="InterPro" id="IPR024072">
    <property type="entry name" value="DHFR-like_dom_sf"/>
</dbReference>
<dbReference type="Proteomes" id="UP001499854">
    <property type="component" value="Unassembled WGS sequence"/>
</dbReference>
<protein>
    <submittedName>
        <fullName evidence="2">Dihydrofolate reductase family protein</fullName>
    </submittedName>
</protein>
<evidence type="ECO:0000313" key="2">
    <source>
        <dbReference type="EMBL" id="GAA1994952.1"/>
    </source>
</evidence>
<name>A0ABN2SYQ5_9ACTN</name>